<dbReference type="InterPro" id="IPR000073">
    <property type="entry name" value="AB_hydrolase_1"/>
</dbReference>
<name>A0AAI8VF92_9PEZI</name>
<feature type="domain" description="AB hydrolase-1" evidence="1">
    <location>
        <begin position="9"/>
        <end position="267"/>
    </location>
</feature>
<dbReference type="PANTHER" id="PTHR37017">
    <property type="entry name" value="AB HYDROLASE-1 DOMAIN-CONTAINING PROTEIN-RELATED"/>
    <property type="match status" value="1"/>
</dbReference>
<accession>A0AAI8VF92</accession>
<organism evidence="2 3">
    <name type="scientific">Anthostomella pinea</name>
    <dbReference type="NCBI Taxonomy" id="933095"/>
    <lineage>
        <taxon>Eukaryota</taxon>
        <taxon>Fungi</taxon>
        <taxon>Dikarya</taxon>
        <taxon>Ascomycota</taxon>
        <taxon>Pezizomycotina</taxon>
        <taxon>Sordariomycetes</taxon>
        <taxon>Xylariomycetidae</taxon>
        <taxon>Xylariales</taxon>
        <taxon>Xylariaceae</taxon>
        <taxon>Anthostomella</taxon>
    </lineage>
</organism>
<reference evidence="2" key="1">
    <citation type="submission" date="2023-10" db="EMBL/GenBank/DDBJ databases">
        <authorList>
            <person name="Hackl T."/>
        </authorList>
    </citation>
    <scope>NUCLEOTIDE SEQUENCE</scope>
</reference>
<keyword evidence="3" id="KW-1185">Reference proteome</keyword>
<gene>
    <name evidence="2" type="ORF">KHLLAP_LOCUS3942</name>
</gene>
<sequence>MTPLPNLAVVICHGSYHTTDPFLPLIKKLKANGVDAYCPQLPTADLAKLNVSDANHPDFNRVPPAGGYPQCEEDTAVVLNVLGPLVDEGKSVLMVGHSSGGWVATEAARPEFQEKSRKERGLAGGVVGILYIGAFVIPVGESVHSFFQPKDGTFVTPPLMTIHKHGGAGLGTLVDAEKFIFNNLEDAEAQKWAAALTASPVLTTKLANNAYARLPCAYLVLEGDQTLPREYQEGTVALQTQRTGEFKIYRCSAGHSPHLNWTQGVVETIEDFVKEIRH</sequence>
<dbReference type="Pfam" id="PF12697">
    <property type="entry name" value="Abhydrolase_6"/>
    <property type="match status" value="1"/>
</dbReference>
<evidence type="ECO:0000259" key="1">
    <source>
        <dbReference type="Pfam" id="PF12697"/>
    </source>
</evidence>
<proteinExistence type="predicted"/>
<dbReference type="Gene3D" id="3.40.50.1820">
    <property type="entry name" value="alpha/beta hydrolase"/>
    <property type="match status" value="1"/>
</dbReference>
<dbReference type="AlphaFoldDB" id="A0AAI8VF92"/>
<dbReference type="Proteomes" id="UP001295740">
    <property type="component" value="Unassembled WGS sequence"/>
</dbReference>
<dbReference type="EMBL" id="CAUWAG010000006">
    <property type="protein sequence ID" value="CAJ2503474.1"/>
    <property type="molecule type" value="Genomic_DNA"/>
</dbReference>
<comment type="caution">
    <text evidence="2">The sequence shown here is derived from an EMBL/GenBank/DDBJ whole genome shotgun (WGS) entry which is preliminary data.</text>
</comment>
<dbReference type="InterPro" id="IPR029058">
    <property type="entry name" value="AB_hydrolase_fold"/>
</dbReference>
<evidence type="ECO:0000313" key="2">
    <source>
        <dbReference type="EMBL" id="CAJ2503474.1"/>
    </source>
</evidence>
<evidence type="ECO:0000313" key="3">
    <source>
        <dbReference type="Proteomes" id="UP001295740"/>
    </source>
</evidence>
<dbReference type="InterPro" id="IPR052897">
    <property type="entry name" value="Sec-Metab_Biosynth_Hydrolase"/>
</dbReference>
<protein>
    <submittedName>
        <fullName evidence="2">Uu.00g108680.m01.CDS01</fullName>
    </submittedName>
</protein>
<dbReference type="PANTHER" id="PTHR37017:SF13">
    <property type="entry name" value="AB HYDROLASE-1 DOMAIN-CONTAINING PROTEIN"/>
    <property type="match status" value="1"/>
</dbReference>
<dbReference type="SUPFAM" id="SSF53474">
    <property type="entry name" value="alpha/beta-Hydrolases"/>
    <property type="match status" value="1"/>
</dbReference>